<sequence>MSIIQLSKRQMEILDIVKRNQPITSEHIADKVNLTRATLRPDLTILTMLGILEARPKVGYYYSGKSLISIMGSFIKNINIMDVKSVPVVVSEDTTIYDAIVTMFLEDTGNIYVQSKGFLSGIISRKDFIKITLGNQDIKSMPVAMIMTRMPNIIYCEADESIYDAAVKIIEHQVDSLPIVEKTQDEKGMERLKILGKISKTTITSAMVNIGNE</sequence>
<dbReference type="EMBL" id="CP071444">
    <property type="protein sequence ID" value="QSX08401.1"/>
    <property type="molecule type" value="Genomic_DNA"/>
</dbReference>
<feature type="domain" description="CBS" evidence="3">
    <location>
        <begin position="147"/>
        <end position="213"/>
    </location>
</feature>
<keyword evidence="5" id="KW-1185">Reference proteome</keyword>
<dbReference type="InterPro" id="IPR046342">
    <property type="entry name" value="CBS_dom_sf"/>
</dbReference>
<dbReference type="SMART" id="SM00116">
    <property type="entry name" value="CBS"/>
    <property type="match status" value="2"/>
</dbReference>
<dbReference type="InterPro" id="IPR036388">
    <property type="entry name" value="WH-like_DNA-bd_sf"/>
</dbReference>
<feature type="domain" description="CBS" evidence="3">
    <location>
        <begin position="81"/>
        <end position="138"/>
    </location>
</feature>
<dbReference type="PROSITE" id="PS51371">
    <property type="entry name" value="CBS"/>
    <property type="match status" value="2"/>
</dbReference>
<proteinExistence type="predicted"/>
<evidence type="ECO:0000313" key="4">
    <source>
        <dbReference type="EMBL" id="QSX08401.1"/>
    </source>
</evidence>
<dbReference type="SUPFAM" id="SSF54631">
    <property type="entry name" value="CBS-domain pair"/>
    <property type="match status" value="1"/>
</dbReference>
<dbReference type="Proteomes" id="UP000663499">
    <property type="component" value="Chromosome"/>
</dbReference>
<protein>
    <submittedName>
        <fullName evidence="4">Helix-turn-helix transcriptional regulator</fullName>
    </submittedName>
</protein>
<name>A0A974XLZ6_9FIRM</name>
<dbReference type="InterPro" id="IPR016842">
    <property type="entry name" value="UCP026546_HTH-CBS"/>
</dbReference>
<dbReference type="InterPro" id="IPR036390">
    <property type="entry name" value="WH_DNA-bd_sf"/>
</dbReference>
<dbReference type="Gene3D" id="3.10.580.10">
    <property type="entry name" value="CBS-domain"/>
    <property type="match status" value="1"/>
</dbReference>
<gene>
    <name evidence="4" type="ORF">J0B03_11515</name>
</gene>
<dbReference type="AlphaFoldDB" id="A0A974XLZ6"/>
<dbReference type="Pfam" id="PF00571">
    <property type="entry name" value="CBS"/>
    <property type="match status" value="2"/>
</dbReference>
<reference evidence="4" key="1">
    <citation type="submission" date="2021-03" db="EMBL/GenBank/DDBJ databases">
        <title>Alkalibacter marinus sp. nov., isolated from tidal flat sediment.</title>
        <authorList>
            <person name="Namirimu T."/>
            <person name="Yang J.-A."/>
            <person name="Yang S.-H."/>
            <person name="Kim Y.-J."/>
            <person name="Kwon K.K."/>
        </authorList>
    </citation>
    <scope>NUCLEOTIDE SEQUENCE</scope>
    <source>
        <strain evidence="4">ES005</strain>
    </source>
</reference>
<dbReference type="PANTHER" id="PTHR43080:SF2">
    <property type="entry name" value="CBS DOMAIN-CONTAINING PROTEIN"/>
    <property type="match status" value="1"/>
</dbReference>
<evidence type="ECO:0000313" key="5">
    <source>
        <dbReference type="Proteomes" id="UP000663499"/>
    </source>
</evidence>
<dbReference type="CDD" id="cd04617">
    <property type="entry name" value="CBS_pair_CcpN"/>
    <property type="match status" value="1"/>
</dbReference>
<dbReference type="RefSeq" id="WP_207299742.1">
    <property type="nucleotide sequence ID" value="NZ_CP071444.1"/>
</dbReference>
<dbReference type="SUPFAM" id="SSF46785">
    <property type="entry name" value="Winged helix' DNA-binding domain"/>
    <property type="match status" value="1"/>
</dbReference>
<keyword evidence="1 2" id="KW-0129">CBS domain</keyword>
<dbReference type="InterPro" id="IPR051257">
    <property type="entry name" value="Diverse_CBS-Domain"/>
</dbReference>
<dbReference type="PANTHER" id="PTHR43080">
    <property type="entry name" value="CBS DOMAIN-CONTAINING PROTEIN CBSX3, MITOCHONDRIAL"/>
    <property type="match status" value="1"/>
</dbReference>
<dbReference type="InterPro" id="IPR013196">
    <property type="entry name" value="HTH_11"/>
</dbReference>
<dbReference type="Gene3D" id="1.10.10.10">
    <property type="entry name" value="Winged helix-like DNA-binding domain superfamily/Winged helix DNA-binding domain"/>
    <property type="match status" value="1"/>
</dbReference>
<evidence type="ECO:0000259" key="3">
    <source>
        <dbReference type="PROSITE" id="PS51371"/>
    </source>
</evidence>
<dbReference type="PIRSF" id="PIRSF026546">
    <property type="entry name" value="UCP026546_CBS_YqzB"/>
    <property type="match status" value="1"/>
</dbReference>
<dbReference type="Pfam" id="PF08279">
    <property type="entry name" value="HTH_11"/>
    <property type="match status" value="1"/>
</dbReference>
<evidence type="ECO:0000256" key="1">
    <source>
        <dbReference type="ARBA" id="ARBA00023122"/>
    </source>
</evidence>
<dbReference type="InterPro" id="IPR000644">
    <property type="entry name" value="CBS_dom"/>
</dbReference>
<dbReference type="KEGG" id="alka:J0B03_11515"/>
<organism evidence="4 5">
    <name type="scientific">Alkalibacter rhizosphaerae</name>
    <dbReference type="NCBI Taxonomy" id="2815577"/>
    <lineage>
        <taxon>Bacteria</taxon>
        <taxon>Bacillati</taxon>
        <taxon>Bacillota</taxon>
        <taxon>Clostridia</taxon>
        <taxon>Eubacteriales</taxon>
        <taxon>Eubacteriaceae</taxon>
        <taxon>Alkalibacter</taxon>
    </lineage>
</organism>
<evidence type="ECO:0000256" key="2">
    <source>
        <dbReference type="PROSITE-ProRule" id="PRU00703"/>
    </source>
</evidence>
<accession>A0A974XLZ6</accession>